<feature type="region of interest" description="Disordered" evidence="1">
    <location>
        <begin position="148"/>
        <end position="186"/>
    </location>
</feature>
<sequence length="519" mass="56920">MSFVTLGELFDRPCDRPHLTNVKNVIAVSFPSGWREWSVLDRPGHLDLDSATLNKLRFAIPTLRLFDAFFPSSSYVSERKLKFIRDELLSWPFGRALILAPASISIAVRGSEEKYVEFVRNTDALRRLFLSRKEANKLMSTMKAGEVCSSAPSEAGGEEGEIDVAPRPFLPPPPPPASVSSTPAEGVQVGSRLSALEASMTAIRSELSNMTAAFRAVAPPPALAPDDYSSASPSDSEEEGDFQSVPGNMPLDSTSQECDPWALPSSLPAYSFDPMTVEKDPEVLEPSPSILAQGVKCQRLGESGWNRIRYAEAEKVIKRGAVFQPLSMNGQFRPPVSDSSLRQLERTLGTITHGLLVQRQAFIEGVNRVRALCPEAGPAVQEHLVDVQTDFRGKSDALLQFVCGKRAEVLADRRKAVEPADPSRKRALQAIPPSSSHLFDEDLLGKWVSQPGQVLGHYPARKRPLSTPHLPQVKKYKTSNRPHFHQGQGGSGTKAKISSKRGPFQSKPRGNRTKPDRAQ</sequence>
<evidence type="ECO:0000313" key="2">
    <source>
        <dbReference type="EMBL" id="CAG6764571.1"/>
    </source>
</evidence>
<feature type="compositionally biased region" description="Low complexity" evidence="1">
    <location>
        <begin position="224"/>
        <end position="234"/>
    </location>
</feature>
<dbReference type="EMBL" id="HBUF01566143">
    <property type="protein sequence ID" value="CAG6764571.1"/>
    <property type="molecule type" value="Transcribed_RNA"/>
</dbReference>
<evidence type="ECO:0000256" key="1">
    <source>
        <dbReference type="SAM" id="MobiDB-lite"/>
    </source>
</evidence>
<dbReference type="EMBL" id="HBUF01566144">
    <property type="protein sequence ID" value="CAG6764574.1"/>
    <property type="molecule type" value="Transcribed_RNA"/>
</dbReference>
<protein>
    <submittedName>
        <fullName evidence="2">Uncharacterized protein</fullName>
    </submittedName>
</protein>
<dbReference type="AlphaFoldDB" id="A0A8D9AIG6"/>
<proteinExistence type="predicted"/>
<feature type="compositionally biased region" description="Pro residues" evidence="1">
    <location>
        <begin position="168"/>
        <end position="177"/>
    </location>
</feature>
<accession>A0A8D9AIG6</accession>
<feature type="region of interest" description="Disordered" evidence="1">
    <location>
        <begin position="223"/>
        <end position="260"/>
    </location>
</feature>
<feature type="region of interest" description="Disordered" evidence="1">
    <location>
        <begin position="475"/>
        <end position="519"/>
    </location>
</feature>
<dbReference type="EMBL" id="HBUF01405394">
    <property type="protein sequence ID" value="CAG6737935.1"/>
    <property type="molecule type" value="Transcribed_RNA"/>
</dbReference>
<reference evidence="2" key="1">
    <citation type="submission" date="2021-05" db="EMBL/GenBank/DDBJ databases">
        <authorList>
            <person name="Alioto T."/>
            <person name="Alioto T."/>
            <person name="Gomez Garrido J."/>
        </authorList>
    </citation>
    <scope>NUCLEOTIDE SEQUENCE</scope>
</reference>
<organism evidence="2">
    <name type="scientific">Cacopsylla melanoneura</name>
    <dbReference type="NCBI Taxonomy" id="428564"/>
    <lineage>
        <taxon>Eukaryota</taxon>
        <taxon>Metazoa</taxon>
        <taxon>Ecdysozoa</taxon>
        <taxon>Arthropoda</taxon>
        <taxon>Hexapoda</taxon>
        <taxon>Insecta</taxon>
        <taxon>Pterygota</taxon>
        <taxon>Neoptera</taxon>
        <taxon>Paraneoptera</taxon>
        <taxon>Hemiptera</taxon>
        <taxon>Sternorrhyncha</taxon>
        <taxon>Psylloidea</taxon>
        <taxon>Psyllidae</taxon>
        <taxon>Psyllinae</taxon>
        <taxon>Cacopsylla</taxon>
    </lineage>
</organism>
<name>A0A8D9AIG6_9HEMI</name>
<feature type="compositionally biased region" description="Basic residues" evidence="1">
    <location>
        <begin position="475"/>
        <end position="484"/>
    </location>
</feature>
<dbReference type="EMBL" id="HBUF01065284">
    <property type="protein sequence ID" value="CAG6627415.1"/>
    <property type="molecule type" value="Transcribed_RNA"/>
</dbReference>
<dbReference type="EMBL" id="HBUF01065285">
    <property type="protein sequence ID" value="CAG6627418.1"/>
    <property type="molecule type" value="Transcribed_RNA"/>
</dbReference>